<reference evidence="11 12" key="1">
    <citation type="submission" date="2019-09" db="EMBL/GenBank/DDBJ databases">
        <title>Bird 10,000 Genomes (B10K) Project - Family phase.</title>
        <authorList>
            <person name="Zhang G."/>
        </authorList>
    </citation>
    <scope>NUCLEOTIDE SEQUENCE [LARGE SCALE GENOMIC DNA]</scope>
    <source>
        <strain evidence="11">B10K-DU-001-42</strain>
        <tissue evidence="11">Muscle</tissue>
    </source>
</reference>
<organism evidence="11 12">
    <name type="scientific">Semnornis frantzii</name>
    <dbReference type="NCBI Taxonomy" id="91796"/>
    <lineage>
        <taxon>Eukaryota</taxon>
        <taxon>Metazoa</taxon>
        <taxon>Chordata</taxon>
        <taxon>Craniata</taxon>
        <taxon>Vertebrata</taxon>
        <taxon>Euteleostomi</taxon>
        <taxon>Archelosauria</taxon>
        <taxon>Archosauria</taxon>
        <taxon>Dinosauria</taxon>
        <taxon>Saurischia</taxon>
        <taxon>Theropoda</taxon>
        <taxon>Coelurosauria</taxon>
        <taxon>Aves</taxon>
        <taxon>Neognathae</taxon>
        <taxon>Neoaves</taxon>
        <taxon>Telluraves</taxon>
        <taxon>Coraciimorphae</taxon>
        <taxon>Piciformes</taxon>
        <taxon>Ramphastidae</taxon>
        <taxon>Semnornis</taxon>
    </lineage>
</organism>
<proteinExistence type="predicted"/>
<name>A0A7L2IT90_9PICI</name>
<evidence type="ECO:0000256" key="8">
    <source>
        <dbReference type="ARBA" id="ARBA00023242"/>
    </source>
</evidence>
<dbReference type="SMART" id="SM00360">
    <property type="entry name" value="RRM"/>
    <property type="match status" value="2"/>
</dbReference>
<dbReference type="Gene3D" id="3.30.70.330">
    <property type="match status" value="2"/>
</dbReference>
<feature type="domain" description="RRM" evidence="10">
    <location>
        <begin position="1"/>
        <end position="77"/>
    </location>
</feature>
<evidence type="ECO:0000256" key="1">
    <source>
        <dbReference type="ARBA" id="ARBA00004123"/>
    </source>
</evidence>
<evidence type="ECO:0000256" key="5">
    <source>
        <dbReference type="ARBA" id="ARBA00022737"/>
    </source>
</evidence>
<keyword evidence="7 9" id="KW-0694">RNA-binding</keyword>
<keyword evidence="3" id="KW-1017">Isopeptide bond</keyword>
<comment type="caution">
    <text evidence="11">The sequence shown here is derived from an EMBL/GenBank/DDBJ whole genome shotgun (WGS) entry which is preliminary data.</text>
</comment>
<keyword evidence="8" id="KW-0539">Nucleus</keyword>
<dbReference type="InterPro" id="IPR000504">
    <property type="entry name" value="RRM_dom"/>
</dbReference>
<dbReference type="PANTHER" id="PTHR23003:SF15">
    <property type="entry name" value="MYELIN EXPRESSION FACTOR 2"/>
    <property type="match status" value="1"/>
</dbReference>
<evidence type="ECO:0000256" key="9">
    <source>
        <dbReference type="PROSITE-ProRule" id="PRU00176"/>
    </source>
</evidence>
<evidence type="ECO:0000256" key="3">
    <source>
        <dbReference type="ARBA" id="ARBA00022499"/>
    </source>
</evidence>
<dbReference type="GO" id="GO:0005737">
    <property type="term" value="C:cytoplasm"/>
    <property type="evidence" value="ECO:0007669"/>
    <property type="project" value="TreeGrafter"/>
</dbReference>
<dbReference type="OrthoDB" id="610462at2759"/>
<keyword evidence="4" id="KW-0597">Phosphoprotein</keyword>
<dbReference type="CDD" id="cd12662">
    <property type="entry name" value="RRM3_MYEF2"/>
    <property type="match status" value="1"/>
</dbReference>
<dbReference type="PROSITE" id="PS50102">
    <property type="entry name" value="RRM"/>
    <property type="match status" value="2"/>
</dbReference>
<feature type="non-terminal residue" evidence="11">
    <location>
        <position position="392"/>
    </location>
</feature>
<dbReference type="InterPro" id="IPR034631">
    <property type="entry name" value="MYEF2_RRM3"/>
</dbReference>
<evidence type="ECO:0000256" key="2">
    <source>
        <dbReference type="ARBA" id="ARBA00022481"/>
    </source>
</evidence>
<feature type="domain" description="RRM" evidence="10">
    <location>
        <begin position="315"/>
        <end position="391"/>
    </location>
</feature>
<dbReference type="Pfam" id="PF00076">
    <property type="entry name" value="RRM_1"/>
    <property type="match status" value="2"/>
</dbReference>
<evidence type="ECO:0000259" key="10">
    <source>
        <dbReference type="PROSITE" id="PS50102"/>
    </source>
</evidence>
<evidence type="ECO:0000256" key="7">
    <source>
        <dbReference type="ARBA" id="ARBA00022884"/>
    </source>
</evidence>
<dbReference type="SUPFAM" id="SSF54928">
    <property type="entry name" value="RNA-binding domain, RBD"/>
    <property type="match status" value="2"/>
</dbReference>
<gene>
    <name evidence="11" type="primary">Myef2</name>
    <name evidence="11" type="ORF">SEMFRA_R05148</name>
</gene>
<feature type="non-terminal residue" evidence="11">
    <location>
        <position position="1"/>
    </location>
</feature>
<keyword evidence="12" id="KW-1185">Reference proteome</keyword>
<keyword evidence="6" id="KW-0832">Ubl conjugation</keyword>
<keyword evidence="2" id="KW-0488">Methylation</keyword>
<dbReference type="InterPro" id="IPR012677">
    <property type="entry name" value="Nucleotide-bd_a/b_plait_sf"/>
</dbReference>
<keyword evidence="5" id="KW-0677">Repeat</keyword>
<dbReference type="PANTHER" id="PTHR23003">
    <property type="entry name" value="RNA RECOGNITION MOTIF RRM DOMAIN CONTAINING PROTEIN"/>
    <property type="match status" value="1"/>
</dbReference>
<evidence type="ECO:0000313" key="11">
    <source>
        <dbReference type="EMBL" id="NXR13296.1"/>
    </source>
</evidence>
<dbReference type="InterPro" id="IPR050374">
    <property type="entry name" value="RRT5_SRSF_SR"/>
</dbReference>
<comment type="subcellular location">
    <subcellularLocation>
        <location evidence="1">Nucleus</location>
    </subcellularLocation>
</comment>
<dbReference type="GO" id="GO:0005634">
    <property type="term" value="C:nucleus"/>
    <property type="evidence" value="ECO:0007669"/>
    <property type="project" value="UniProtKB-SubCell"/>
</dbReference>
<evidence type="ECO:0000256" key="4">
    <source>
        <dbReference type="ARBA" id="ARBA00022553"/>
    </source>
</evidence>
<sequence>CVFFCKLDFKVGWKKLKEVFSIAGTVKRADIKEDKDGKSRGMGTVTFEQAIEAVQAISMFNGQFLFDRPMHVKMDDKSVPHEDFRVADSKTSQLPRGLGGIGMGLGPGGQPISATQLSMGGGMGSMGPGGMGIDGSGFGGMNRMGGGTCGEVLCIKCFLYYYIESTFSYFTGLPGFRGIEGMPNMGGFGVNRMGEMFRGGMGANMDRDFGRSDMALNRGFGESFGRMGGAMIGVFAGGMGAPSMGPVRSGMSGGMGGMNSIPGGMGMGMDRMSSGFDRVGPAMGGGLERSIDIDRGFMPGPMGGVMRERLGSKGNQIFVRNLPFDLTWQKLKEKFSQCGHVMFAEIKMENGKSRGCGTVRFDSPESAEKACRIMNGIKISGREIDVRLDRNA</sequence>
<dbReference type="AlphaFoldDB" id="A0A7L2IT90"/>
<accession>A0A7L2IT90</accession>
<dbReference type="EMBL" id="VWYK01093997">
    <property type="protein sequence ID" value="NXR13296.1"/>
    <property type="molecule type" value="Genomic_DNA"/>
</dbReference>
<dbReference type="FunFam" id="3.30.70.330:FF:000033">
    <property type="entry name" value="heterogeneous nuclear ribonucleoprotein M isoform X1"/>
    <property type="match status" value="1"/>
</dbReference>
<evidence type="ECO:0000313" key="12">
    <source>
        <dbReference type="Proteomes" id="UP000536381"/>
    </source>
</evidence>
<dbReference type="Proteomes" id="UP000536381">
    <property type="component" value="Unassembled WGS sequence"/>
</dbReference>
<dbReference type="FunFam" id="3.30.70.330:FF:000034">
    <property type="entry name" value="heterogeneous nuclear ribonucleoprotein M isoform X1"/>
    <property type="match status" value="1"/>
</dbReference>
<dbReference type="InterPro" id="IPR035979">
    <property type="entry name" value="RBD_domain_sf"/>
</dbReference>
<dbReference type="GO" id="GO:1990904">
    <property type="term" value="C:ribonucleoprotein complex"/>
    <property type="evidence" value="ECO:0007669"/>
    <property type="project" value="TreeGrafter"/>
</dbReference>
<dbReference type="GO" id="GO:0003729">
    <property type="term" value="F:mRNA binding"/>
    <property type="evidence" value="ECO:0007669"/>
    <property type="project" value="TreeGrafter"/>
</dbReference>
<evidence type="ECO:0000256" key="6">
    <source>
        <dbReference type="ARBA" id="ARBA00022843"/>
    </source>
</evidence>
<protein>
    <submittedName>
        <fullName evidence="11">MYEF2 factor</fullName>
    </submittedName>
</protein>